<organism evidence="2 3">
    <name type="scientific">Rickenella mellea</name>
    <dbReference type="NCBI Taxonomy" id="50990"/>
    <lineage>
        <taxon>Eukaryota</taxon>
        <taxon>Fungi</taxon>
        <taxon>Dikarya</taxon>
        <taxon>Basidiomycota</taxon>
        <taxon>Agaricomycotina</taxon>
        <taxon>Agaricomycetes</taxon>
        <taxon>Hymenochaetales</taxon>
        <taxon>Rickenellaceae</taxon>
        <taxon>Rickenella</taxon>
    </lineage>
</organism>
<reference evidence="2 3" key="1">
    <citation type="submission" date="2018-06" db="EMBL/GenBank/DDBJ databases">
        <title>A transcriptomic atlas of mushroom development highlights an independent origin of complex multicellularity.</title>
        <authorList>
            <consortium name="DOE Joint Genome Institute"/>
            <person name="Krizsan K."/>
            <person name="Almasi E."/>
            <person name="Merenyi Z."/>
            <person name="Sahu N."/>
            <person name="Viragh M."/>
            <person name="Koszo T."/>
            <person name="Mondo S."/>
            <person name="Kiss B."/>
            <person name="Balint B."/>
            <person name="Kues U."/>
            <person name="Barry K."/>
            <person name="Hegedus J.C."/>
            <person name="Henrissat B."/>
            <person name="Johnson J."/>
            <person name="Lipzen A."/>
            <person name="Ohm R."/>
            <person name="Nagy I."/>
            <person name="Pangilinan J."/>
            <person name="Yan J."/>
            <person name="Xiong Y."/>
            <person name="Grigoriev I.V."/>
            <person name="Hibbett D.S."/>
            <person name="Nagy L.G."/>
        </authorList>
    </citation>
    <scope>NUCLEOTIDE SEQUENCE [LARGE SCALE GENOMIC DNA]</scope>
    <source>
        <strain evidence="2 3">SZMC22713</strain>
    </source>
</reference>
<evidence type="ECO:0000313" key="3">
    <source>
        <dbReference type="Proteomes" id="UP000294933"/>
    </source>
</evidence>
<feature type="compositionally biased region" description="Low complexity" evidence="1">
    <location>
        <begin position="79"/>
        <end position="96"/>
    </location>
</feature>
<gene>
    <name evidence="2" type="ORF">BD410DRAFT_845818</name>
</gene>
<dbReference type="VEuPathDB" id="FungiDB:BD410DRAFT_845818"/>
<evidence type="ECO:0000313" key="2">
    <source>
        <dbReference type="EMBL" id="TDL14695.1"/>
    </source>
</evidence>
<dbReference type="EMBL" id="ML170315">
    <property type="protein sequence ID" value="TDL14695.1"/>
    <property type="molecule type" value="Genomic_DNA"/>
</dbReference>
<evidence type="ECO:0000256" key="1">
    <source>
        <dbReference type="SAM" id="MobiDB-lite"/>
    </source>
</evidence>
<feature type="compositionally biased region" description="Polar residues" evidence="1">
    <location>
        <begin position="7"/>
        <end position="23"/>
    </location>
</feature>
<feature type="region of interest" description="Disordered" evidence="1">
    <location>
        <begin position="1"/>
        <end position="23"/>
    </location>
</feature>
<sequence>MSDSRRTRGSQWAESSDSQTTTQRTLAYNSSLLSLFRMMDDASVKIEKWRTDVGKIHKLESHPHLRIIMGGKAAKRTRPASPTPSVATSTTGTPAPDDARPPAKRGRVTTLEDMRLAFLERYDPNKWTAPEILVAQMNGWRSDVYKHFKTPPTIVEVDGEVRYKFICAKAS</sequence>
<dbReference type="AlphaFoldDB" id="A0A4Y7PHE5"/>
<keyword evidence="3" id="KW-1185">Reference proteome</keyword>
<accession>A0A4Y7PHE5</accession>
<name>A0A4Y7PHE5_9AGAM</name>
<dbReference type="OrthoDB" id="3266328at2759"/>
<proteinExistence type="predicted"/>
<feature type="region of interest" description="Disordered" evidence="1">
    <location>
        <begin position="71"/>
        <end position="107"/>
    </location>
</feature>
<protein>
    <submittedName>
        <fullName evidence="2">Uncharacterized protein</fullName>
    </submittedName>
</protein>
<dbReference type="Proteomes" id="UP000294933">
    <property type="component" value="Unassembled WGS sequence"/>
</dbReference>